<evidence type="ECO:0000313" key="3">
    <source>
        <dbReference type="Proteomes" id="UP001501115"/>
    </source>
</evidence>
<sequence length="183" mass="18393">MGCAVKTKPVGALKRGVDRLVAGGEQAQVEAGGLARGDLGPGLLVDEQLGLVAGGLGDDEGDGQGVGVVLEVEVAVALDFQGCLVDAARGVVEGADAEDAVQGGSSGRISMPVKVWVRRPPTASGPSNAGQGRSGLSMKQAHVRLHLPTGARRSGSVVATPVAVGRRRRRHFGAAPGAPNRSP</sequence>
<evidence type="ECO:0000256" key="1">
    <source>
        <dbReference type="SAM" id="MobiDB-lite"/>
    </source>
</evidence>
<feature type="region of interest" description="Disordered" evidence="1">
    <location>
        <begin position="150"/>
        <end position="183"/>
    </location>
</feature>
<reference evidence="3" key="1">
    <citation type="journal article" date="2019" name="Int. J. Syst. Evol. Microbiol.">
        <title>The Global Catalogue of Microorganisms (GCM) 10K type strain sequencing project: providing services to taxonomists for standard genome sequencing and annotation.</title>
        <authorList>
            <consortium name="The Broad Institute Genomics Platform"/>
            <consortium name="The Broad Institute Genome Sequencing Center for Infectious Disease"/>
            <person name="Wu L."/>
            <person name="Ma J."/>
        </authorList>
    </citation>
    <scope>NUCLEOTIDE SEQUENCE [LARGE SCALE GENOMIC DNA]</scope>
    <source>
        <strain evidence="3">JCM 31290</strain>
    </source>
</reference>
<proteinExistence type="predicted"/>
<name>A0ABP8HJ41_9ACTN</name>
<accession>A0ABP8HJ41</accession>
<comment type="caution">
    <text evidence="2">The sequence shown here is derived from an EMBL/GenBank/DDBJ whole genome shotgun (WGS) entry which is preliminary data.</text>
</comment>
<keyword evidence="3" id="KW-1185">Reference proteome</keyword>
<evidence type="ECO:0000313" key="2">
    <source>
        <dbReference type="EMBL" id="GAA4339913.1"/>
    </source>
</evidence>
<organism evidence="2 3">
    <name type="scientific">Streptomyces venetus</name>
    <dbReference type="NCBI Taxonomy" id="1701086"/>
    <lineage>
        <taxon>Bacteria</taxon>
        <taxon>Bacillati</taxon>
        <taxon>Actinomycetota</taxon>
        <taxon>Actinomycetes</taxon>
        <taxon>Kitasatosporales</taxon>
        <taxon>Streptomycetaceae</taxon>
        <taxon>Streptomyces</taxon>
    </lineage>
</organism>
<dbReference type="EMBL" id="BAABET010000018">
    <property type="protein sequence ID" value="GAA4339913.1"/>
    <property type="molecule type" value="Genomic_DNA"/>
</dbReference>
<dbReference type="Proteomes" id="UP001501115">
    <property type="component" value="Unassembled WGS sequence"/>
</dbReference>
<protein>
    <submittedName>
        <fullName evidence="2">Uncharacterized protein</fullName>
    </submittedName>
</protein>
<gene>
    <name evidence="2" type="ORF">GCM10023086_75180</name>
</gene>